<dbReference type="RefSeq" id="WP_169656520.1">
    <property type="nucleotide sequence ID" value="NZ_JABANE010000020.1"/>
</dbReference>
<sequence>MMKYVINFSGVLSKAFIKLFTLTTFFLFTSTLYAQTVVNSLSALKPYLDDDNANVKLAPGNYYIDADDIANGDFGNPLFVFAGNNSTYDFTGVTLYINTDVMRAFGNVDYSHLQTLGNNNVLKNLTMIDDGTVDDRPQKRATNIHMDGSNNLIDGFHLTVRGSYPYGYGDAFGKGGGPVITHYKHSAINVRGNYSHLKNTTIIHHSYGHAIFMQAASYPTIEGCYVEGQVRTTDDMLAEEGTGSPADNVDFMTVWGYKLPPGYMMSLGEAGIRAYNAGTTYVDGVEISRGTDNPTVIDCTVRYMRTGVTVAHATGTKYVEGCTAIACENGFSLGSGTLTNCKADLAYGPVYQNTYGSDNGYLADITIIPAVDPYYNGSKTVAYVGGSNHEITLTGTETVVNQDFKIKFGGSKDIVRLLGTNSPSQNNFDAQSCEFNNNTQYPMVISSGSGNNTIKSCGNVTDNGSQNNVSGSSNCPSLNDNIALNGVASQSSTDYGGSASRAIDGNTNGNWANNSVTHTSPNENNPWWEVNLGGTYSIDEVVVFNRTNCCMDRLSDYTVSVINGTTTTYSETFATHPDPSQTVNAGGAYGNIIKVQINGTGTLSLAEVEVYAGEINTDINYQLIKRNATGYAIDGGSNGGNIEGRSVELYNFVQHDNLTWTEINLGGGFFAYEKLNSGYCLDGGDAGSNGQNVVLSARDDTDWGQQWEKIDAGNGHYRLQKRGTNYSLDGESGGAVNQSVTLGVSSSSDADQQWRFDFVSSNSRQSTNEMNTLESDIVMYYPNPVKGKLSLSLPVQTYTAFELYGVDGSVYQQDEIPENDSALSIDFSSLTDGVYVIKLLGKDAVKSLKIIKE</sequence>
<evidence type="ECO:0000313" key="10">
    <source>
        <dbReference type="Proteomes" id="UP000576082"/>
    </source>
</evidence>
<dbReference type="InterPro" id="IPR006585">
    <property type="entry name" value="FTP1"/>
</dbReference>
<dbReference type="InterPro" id="IPR000421">
    <property type="entry name" value="FA58C"/>
</dbReference>
<dbReference type="SUPFAM" id="SSF49785">
    <property type="entry name" value="Galactose-binding domain-like"/>
    <property type="match status" value="1"/>
</dbReference>
<evidence type="ECO:0000256" key="7">
    <source>
        <dbReference type="ARBA" id="ARBA00023157"/>
    </source>
</evidence>
<dbReference type="EMBL" id="JABANE010000020">
    <property type="protein sequence ID" value="NME68210.1"/>
    <property type="molecule type" value="Genomic_DNA"/>
</dbReference>
<feature type="domain" description="F5/8 type C" evidence="8">
    <location>
        <begin position="465"/>
        <end position="571"/>
    </location>
</feature>
<dbReference type="Proteomes" id="UP000576082">
    <property type="component" value="Unassembled WGS sequence"/>
</dbReference>
<dbReference type="CDD" id="cd00161">
    <property type="entry name" value="beta-trefoil_Ricin-like"/>
    <property type="match status" value="1"/>
</dbReference>
<dbReference type="PROSITE" id="PS50022">
    <property type="entry name" value="FA58C_3"/>
    <property type="match status" value="1"/>
</dbReference>
<evidence type="ECO:0000256" key="2">
    <source>
        <dbReference type="ARBA" id="ARBA00010147"/>
    </source>
</evidence>
<keyword evidence="7" id="KW-1015">Disulfide bond</keyword>
<dbReference type="InterPro" id="IPR008979">
    <property type="entry name" value="Galactose-bd-like_sf"/>
</dbReference>
<dbReference type="PROSITE" id="PS50231">
    <property type="entry name" value="RICIN_B_LECTIN"/>
    <property type="match status" value="1"/>
</dbReference>
<organism evidence="9 10">
    <name type="scientific">Flammeovirga aprica JL-4</name>
    <dbReference type="NCBI Taxonomy" id="694437"/>
    <lineage>
        <taxon>Bacteria</taxon>
        <taxon>Pseudomonadati</taxon>
        <taxon>Bacteroidota</taxon>
        <taxon>Cytophagia</taxon>
        <taxon>Cytophagales</taxon>
        <taxon>Flammeovirgaceae</taxon>
        <taxon>Flammeovirga</taxon>
    </lineage>
</organism>
<gene>
    <name evidence="9" type="ORF">HHU12_09585</name>
</gene>
<evidence type="ECO:0000256" key="5">
    <source>
        <dbReference type="ARBA" id="ARBA00022734"/>
    </source>
</evidence>
<evidence type="ECO:0000256" key="3">
    <source>
        <dbReference type="ARBA" id="ARBA00011233"/>
    </source>
</evidence>
<evidence type="ECO:0000256" key="4">
    <source>
        <dbReference type="ARBA" id="ARBA00022723"/>
    </source>
</evidence>
<dbReference type="Gene3D" id="2.80.10.50">
    <property type="match status" value="1"/>
</dbReference>
<evidence type="ECO:0000259" key="8">
    <source>
        <dbReference type="PROSITE" id="PS50022"/>
    </source>
</evidence>
<keyword evidence="5" id="KW-0430">Lectin</keyword>
<comment type="caution">
    <text evidence="9">The sequence shown here is derived from an EMBL/GenBank/DDBJ whole genome shotgun (WGS) entry which is preliminary data.</text>
</comment>
<comment type="function">
    <text evidence="1">Acts as a defensive agent. Recognizes blood group fucosylated oligosaccharides including A, B, H and Lewis B-type antigens. Does not recognize Lewis A antigen and has low affinity for monovalent haptens.</text>
</comment>
<dbReference type="GO" id="GO:0010185">
    <property type="term" value="P:regulation of cellular defense response"/>
    <property type="evidence" value="ECO:0007669"/>
    <property type="project" value="UniProtKB-ARBA"/>
</dbReference>
<dbReference type="Pfam" id="PF18962">
    <property type="entry name" value="Por_Secre_tail"/>
    <property type="match status" value="1"/>
</dbReference>
<dbReference type="InterPro" id="IPR026444">
    <property type="entry name" value="Secre_tail"/>
</dbReference>
<dbReference type="GO" id="GO:0046872">
    <property type="term" value="F:metal ion binding"/>
    <property type="evidence" value="ECO:0007669"/>
    <property type="project" value="UniProtKB-KW"/>
</dbReference>
<comment type="similarity">
    <text evidence="2">Belongs to the fucolectin family.</text>
</comment>
<comment type="subunit">
    <text evidence="3">Homotrimer.</text>
</comment>
<evidence type="ECO:0000256" key="6">
    <source>
        <dbReference type="ARBA" id="ARBA00022837"/>
    </source>
</evidence>
<dbReference type="PANTHER" id="PTHR45713">
    <property type="entry name" value="FTP DOMAIN-CONTAINING PROTEIN"/>
    <property type="match status" value="1"/>
</dbReference>
<proteinExistence type="inferred from homology"/>
<dbReference type="Gene3D" id="2.60.120.260">
    <property type="entry name" value="Galactose-binding domain-like"/>
    <property type="match status" value="1"/>
</dbReference>
<dbReference type="PANTHER" id="PTHR45713:SF6">
    <property type="entry name" value="F5_8 TYPE C DOMAIN-CONTAINING PROTEIN"/>
    <property type="match status" value="1"/>
</dbReference>
<name>A0A7X9P2N7_9BACT</name>
<keyword evidence="6" id="KW-0106">Calcium</keyword>
<dbReference type="GO" id="GO:0042806">
    <property type="term" value="F:fucose binding"/>
    <property type="evidence" value="ECO:0007669"/>
    <property type="project" value="UniProtKB-ARBA"/>
</dbReference>
<dbReference type="SMART" id="SM00607">
    <property type="entry name" value="FTP"/>
    <property type="match status" value="1"/>
</dbReference>
<reference evidence="9 10" key="1">
    <citation type="submission" date="2020-04" db="EMBL/GenBank/DDBJ databases">
        <title>Flammeovirga sp. SR4, a novel species isolated from seawater.</title>
        <authorList>
            <person name="Wang X."/>
        </authorList>
    </citation>
    <scope>NUCLEOTIDE SEQUENCE [LARGE SCALE GENOMIC DNA]</scope>
    <source>
        <strain evidence="9 10">ATCC 23126</strain>
    </source>
</reference>
<dbReference type="SUPFAM" id="SSF50370">
    <property type="entry name" value="Ricin B-like lectins"/>
    <property type="match status" value="1"/>
</dbReference>
<dbReference type="NCBIfam" id="TIGR04183">
    <property type="entry name" value="Por_Secre_tail"/>
    <property type="match status" value="1"/>
</dbReference>
<evidence type="ECO:0000256" key="1">
    <source>
        <dbReference type="ARBA" id="ARBA00002219"/>
    </source>
</evidence>
<evidence type="ECO:0000313" key="9">
    <source>
        <dbReference type="EMBL" id="NME68210.1"/>
    </source>
</evidence>
<dbReference type="InterPro" id="IPR035992">
    <property type="entry name" value="Ricin_B-like_lectins"/>
</dbReference>
<protein>
    <submittedName>
        <fullName evidence="9">T9SS type A sorting domain-containing protein</fullName>
    </submittedName>
</protein>
<keyword evidence="4" id="KW-0479">Metal-binding</keyword>
<dbReference type="InterPro" id="IPR051941">
    <property type="entry name" value="BG_Antigen-Binding_Lectin"/>
</dbReference>
<accession>A0A7X9P2N7</accession>
<dbReference type="AlphaFoldDB" id="A0A7X9P2N7"/>
<dbReference type="Pfam" id="PF22633">
    <property type="entry name" value="F5_F8_type_C_2"/>
    <property type="match status" value="1"/>
</dbReference>
<keyword evidence="10" id="KW-1185">Reference proteome</keyword>